<comment type="caution">
    <text evidence="1">The sequence shown here is derived from an EMBL/GenBank/DDBJ whole genome shotgun (WGS) entry which is preliminary data.</text>
</comment>
<dbReference type="InterPro" id="IPR005368">
    <property type="entry name" value="UPF0175"/>
</dbReference>
<keyword evidence="2" id="KW-1185">Reference proteome</keyword>
<accession>A0A0J6SWP8</accession>
<evidence type="ECO:0000313" key="1">
    <source>
        <dbReference type="EMBL" id="KMO38139.1"/>
    </source>
</evidence>
<protein>
    <submittedName>
        <fullName evidence="1">Uncharacterized protein</fullName>
    </submittedName>
</protein>
<organism evidence="1 2">
    <name type="scientific">Methylobacterium variabile</name>
    <dbReference type="NCBI Taxonomy" id="298794"/>
    <lineage>
        <taxon>Bacteria</taxon>
        <taxon>Pseudomonadati</taxon>
        <taxon>Pseudomonadota</taxon>
        <taxon>Alphaproteobacteria</taxon>
        <taxon>Hyphomicrobiales</taxon>
        <taxon>Methylobacteriaceae</taxon>
        <taxon>Methylobacterium</taxon>
    </lineage>
</organism>
<dbReference type="Proteomes" id="UP000035955">
    <property type="component" value="Unassembled WGS sequence"/>
</dbReference>
<reference evidence="1 2" key="1">
    <citation type="submission" date="2015-03" db="EMBL/GenBank/DDBJ databases">
        <title>Genome sequencing of Methylobacterium variabile DSM 16961.</title>
        <authorList>
            <person name="Chaudhry V."/>
            <person name="Patil P.B."/>
        </authorList>
    </citation>
    <scope>NUCLEOTIDE SEQUENCE [LARGE SCALE GENOMIC DNA]</scope>
    <source>
        <strain evidence="1 2">DSM 16961</strain>
    </source>
</reference>
<evidence type="ECO:0000313" key="2">
    <source>
        <dbReference type="Proteomes" id="UP000035955"/>
    </source>
</evidence>
<dbReference type="OrthoDB" id="5770859at2"/>
<dbReference type="Pfam" id="PF03683">
    <property type="entry name" value="UPF0175"/>
    <property type="match status" value="1"/>
</dbReference>
<dbReference type="RefSeq" id="WP_048444454.1">
    <property type="nucleotide sequence ID" value="NZ_LABY01000076.1"/>
</dbReference>
<name>A0A0J6SWP8_9HYPH</name>
<dbReference type="EMBL" id="LABY01000076">
    <property type="protein sequence ID" value="KMO38139.1"/>
    <property type="molecule type" value="Genomic_DNA"/>
</dbReference>
<proteinExistence type="predicted"/>
<sequence>MRWEEDSDALARRALEGLAVEEFRAGRLTQPELRRLLGFGTRTALDAFLKERGVYVDYDHADLMQDLRDLDHLGL</sequence>
<dbReference type="AlphaFoldDB" id="A0A0J6SWP8"/>
<dbReference type="PATRIC" id="fig|298794.3.peg.7135"/>
<gene>
    <name evidence="1" type="ORF">VQ02_12150</name>
</gene>